<dbReference type="EMBL" id="NBNE01001982">
    <property type="protein sequence ID" value="OWZ11960.1"/>
    <property type="molecule type" value="Genomic_DNA"/>
</dbReference>
<protein>
    <submittedName>
        <fullName evidence="3">Reverse transcriptase</fullName>
    </submittedName>
</protein>
<evidence type="ECO:0000259" key="2">
    <source>
        <dbReference type="Pfam" id="PF17921"/>
    </source>
</evidence>
<sequence length="344" mass="39631">MKKMQRNEKKPTLGFIPELSRATVPNRDTPMSPDAGDGDPLTVQRERRRRIATVLDEELRWANLKTVLRGDGSTLMYRAARDAWKMYDRFVLSEDNVIYYVGTRPLRRNQQQEETMLRLVVPSTLIQKVLQNCHDSLEGGHQGIARTFYRVELDYYWIGLYADVARHVRSCPDCSSSKSQPKIRGYSPGNILAERPFQRSYYSNAHSRGYVMGKAMADTTALRVAQTFGECVYRRFGEPSLIRHDRDPRFMSEVFQSLQANGQNERSVKTAIQSVRVYAEGQLQQDWDEIAEKLIVAINNSMDATRKETPFFLVHGWNAQFTLKVMPSFEDSVDSQTHWCGVEK</sequence>
<dbReference type="InterPro" id="IPR012337">
    <property type="entry name" value="RNaseH-like_sf"/>
</dbReference>
<dbReference type="OrthoDB" id="775972at2759"/>
<accession>A0A225W519</accession>
<name>A0A225W519_9STRA</name>
<keyword evidence="3" id="KW-0808">Transferase</keyword>
<dbReference type="GO" id="GO:0003964">
    <property type="term" value="F:RNA-directed DNA polymerase activity"/>
    <property type="evidence" value="ECO:0007669"/>
    <property type="project" value="UniProtKB-KW"/>
</dbReference>
<keyword evidence="3" id="KW-0548">Nucleotidyltransferase</keyword>
<dbReference type="PANTHER" id="PTHR37984:SF5">
    <property type="entry name" value="PROTEIN NYNRIN-LIKE"/>
    <property type="match status" value="1"/>
</dbReference>
<feature type="domain" description="Integrase zinc-binding" evidence="2">
    <location>
        <begin position="121"/>
        <end position="179"/>
    </location>
</feature>
<dbReference type="FunFam" id="1.10.340.70:FF:000001">
    <property type="entry name" value="Retrovirus-related Pol polyprotein from transposon gypsy-like Protein"/>
    <property type="match status" value="1"/>
</dbReference>
<dbReference type="PANTHER" id="PTHR37984">
    <property type="entry name" value="PROTEIN CBG26694"/>
    <property type="match status" value="1"/>
</dbReference>
<gene>
    <name evidence="3" type="ORF">PHMEG_00014952</name>
</gene>
<dbReference type="STRING" id="4795.A0A225W519"/>
<comment type="caution">
    <text evidence="3">The sequence shown here is derived from an EMBL/GenBank/DDBJ whole genome shotgun (WGS) entry which is preliminary data.</text>
</comment>
<proteinExistence type="predicted"/>
<organism evidence="3 4">
    <name type="scientific">Phytophthora megakarya</name>
    <dbReference type="NCBI Taxonomy" id="4795"/>
    <lineage>
        <taxon>Eukaryota</taxon>
        <taxon>Sar</taxon>
        <taxon>Stramenopiles</taxon>
        <taxon>Oomycota</taxon>
        <taxon>Peronosporomycetes</taxon>
        <taxon>Peronosporales</taxon>
        <taxon>Peronosporaceae</taxon>
        <taxon>Phytophthora</taxon>
    </lineage>
</organism>
<keyword evidence="4" id="KW-1185">Reference proteome</keyword>
<dbReference type="GO" id="GO:0003676">
    <property type="term" value="F:nucleic acid binding"/>
    <property type="evidence" value="ECO:0007669"/>
    <property type="project" value="InterPro"/>
</dbReference>
<feature type="compositionally biased region" description="Basic and acidic residues" evidence="1">
    <location>
        <begin position="1"/>
        <end position="11"/>
    </location>
</feature>
<dbReference type="Proteomes" id="UP000198211">
    <property type="component" value="Unassembled WGS sequence"/>
</dbReference>
<evidence type="ECO:0000256" key="1">
    <source>
        <dbReference type="SAM" id="MobiDB-lite"/>
    </source>
</evidence>
<dbReference type="Gene3D" id="1.10.340.70">
    <property type="match status" value="1"/>
</dbReference>
<feature type="region of interest" description="Disordered" evidence="1">
    <location>
        <begin position="1"/>
        <end position="44"/>
    </location>
</feature>
<dbReference type="AlphaFoldDB" id="A0A225W519"/>
<dbReference type="InterPro" id="IPR036397">
    <property type="entry name" value="RNaseH_sf"/>
</dbReference>
<dbReference type="SUPFAM" id="SSF53098">
    <property type="entry name" value="Ribonuclease H-like"/>
    <property type="match status" value="1"/>
</dbReference>
<reference evidence="4" key="1">
    <citation type="submission" date="2017-03" db="EMBL/GenBank/DDBJ databases">
        <title>Phytopthora megakarya and P. palmivora, two closely related causual agents of cacao black pod achieved similar genome size and gene model numbers by different mechanisms.</title>
        <authorList>
            <person name="Ali S."/>
            <person name="Shao J."/>
            <person name="Larry D.J."/>
            <person name="Kronmiller B."/>
            <person name="Shen D."/>
            <person name="Strem M.D."/>
            <person name="Melnick R.L."/>
            <person name="Guiltinan M.J."/>
            <person name="Tyler B.M."/>
            <person name="Meinhardt L.W."/>
            <person name="Bailey B.A."/>
        </authorList>
    </citation>
    <scope>NUCLEOTIDE SEQUENCE [LARGE SCALE GENOMIC DNA]</scope>
    <source>
        <strain evidence="4">zdho120</strain>
    </source>
</reference>
<dbReference type="InterPro" id="IPR041588">
    <property type="entry name" value="Integrase_H2C2"/>
</dbReference>
<dbReference type="Pfam" id="PF17921">
    <property type="entry name" value="Integrase_H2C2"/>
    <property type="match status" value="1"/>
</dbReference>
<evidence type="ECO:0000313" key="3">
    <source>
        <dbReference type="EMBL" id="OWZ11960.1"/>
    </source>
</evidence>
<dbReference type="Gene3D" id="3.30.420.10">
    <property type="entry name" value="Ribonuclease H-like superfamily/Ribonuclease H"/>
    <property type="match status" value="1"/>
</dbReference>
<keyword evidence="3" id="KW-0695">RNA-directed DNA polymerase</keyword>
<evidence type="ECO:0000313" key="4">
    <source>
        <dbReference type="Proteomes" id="UP000198211"/>
    </source>
</evidence>
<dbReference type="InterPro" id="IPR050951">
    <property type="entry name" value="Retrovirus_Pol_polyprotein"/>
</dbReference>